<sequence>MTIGFDCATKLTEKMARDLKGAGFEYAARYLGSSWKSFDKKEAEIIQKAGIKLISIFQKSANKLSYFTEKQGITDGKDAEKWAKAVDQPEGTAIYFAVDCDITGKQMANIQTYLSAVKKQLPSYKVGIYGSYAVMYAMKNDADYFWQTYAWSRGEVAPFIHMYQHENNIIIEGVNIDRNRIMQSPGHWGAAEAVQTSKYTVQQETGAFLTAADAKSGKNKKGTVKPGTYAIFNTSQGMINVTKVEGKPGSWINPHHETIHIVSSGETLTKIAKTYSTTIQAIQAKNPQIKNINLIYVGQVIKI</sequence>
<dbReference type="SMART" id="SM00257">
    <property type="entry name" value="LysM"/>
    <property type="match status" value="1"/>
</dbReference>
<dbReference type="SUPFAM" id="SSF51445">
    <property type="entry name" value="(Trans)glycosidases"/>
    <property type="match status" value="1"/>
</dbReference>
<keyword evidence="3" id="KW-1185">Reference proteome</keyword>
<dbReference type="Pfam" id="PF08924">
    <property type="entry name" value="Rv2525c_GlyHyd-like"/>
    <property type="match status" value="1"/>
</dbReference>
<dbReference type="InterPro" id="IPR017853">
    <property type="entry name" value="GH"/>
</dbReference>
<reference evidence="2 3" key="1">
    <citation type="submission" date="2024-03" db="EMBL/GenBank/DDBJ databases">
        <title>Human intestinal bacterial collection.</title>
        <authorList>
            <person name="Pauvert C."/>
            <person name="Hitch T.C.A."/>
            <person name="Clavel T."/>
        </authorList>
    </citation>
    <scope>NUCLEOTIDE SEQUENCE [LARGE SCALE GENOMIC DNA]</scope>
    <source>
        <strain evidence="2 3">CLA-SR-H024</strain>
    </source>
</reference>
<dbReference type="InterPro" id="IPR015020">
    <property type="entry name" value="Rv2525c-like_Glyco_Hydro-like"/>
</dbReference>
<dbReference type="Gene3D" id="3.10.350.10">
    <property type="entry name" value="LysM domain"/>
    <property type="match status" value="1"/>
</dbReference>
<dbReference type="Pfam" id="PF01476">
    <property type="entry name" value="LysM"/>
    <property type="match status" value="1"/>
</dbReference>
<proteinExistence type="predicted"/>
<dbReference type="SUPFAM" id="SSF54106">
    <property type="entry name" value="LysM domain"/>
    <property type="match status" value="1"/>
</dbReference>
<evidence type="ECO:0000259" key="1">
    <source>
        <dbReference type="PROSITE" id="PS51782"/>
    </source>
</evidence>
<name>A0ABV1EUN0_9BACI</name>
<feature type="domain" description="LysM" evidence="1">
    <location>
        <begin position="258"/>
        <end position="303"/>
    </location>
</feature>
<dbReference type="InterPro" id="IPR018392">
    <property type="entry name" value="LysM"/>
</dbReference>
<evidence type="ECO:0000313" key="3">
    <source>
        <dbReference type="Proteomes" id="UP001465426"/>
    </source>
</evidence>
<dbReference type="EMBL" id="JBBMFN010000004">
    <property type="protein sequence ID" value="MEQ2464806.1"/>
    <property type="molecule type" value="Genomic_DNA"/>
</dbReference>
<comment type="caution">
    <text evidence="2">The sequence shown here is derived from an EMBL/GenBank/DDBJ whole genome shotgun (WGS) entry which is preliminary data.</text>
</comment>
<dbReference type="Gene3D" id="3.20.20.80">
    <property type="entry name" value="Glycosidases"/>
    <property type="match status" value="1"/>
</dbReference>
<dbReference type="PROSITE" id="PS51782">
    <property type="entry name" value="LYSM"/>
    <property type="match status" value="1"/>
</dbReference>
<dbReference type="Proteomes" id="UP001465426">
    <property type="component" value="Unassembled WGS sequence"/>
</dbReference>
<accession>A0ABV1EUN0</accession>
<organism evidence="2 3">
    <name type="scientific">Niallia hominis</name>
    <dbReference type="NCBI Taxonomy" id="3133173"/>
    <lineage>
        <taxon>Bacteria</taxon>
        <taxon>Bacillati</taxon>
        <taxon>Bacillota</taxon>
        <taxon>Bacilli</taxon>
        <taxon>Bacillales</taxon>
        <taxon>Bacillaceae</taxon>
        <taxon>Niallia</taxon>
    </lineage>
</organism>
<dbReference type="GO" id="GO:0016787">
    <property type="term" value="F:hydrolase activity"/>
    <property type="evidence" value="ECO:0007669"/>
    <property type="project" value="UniProtKB-KW"/>
</dbReference>
<dbReference type="CDD" id="cd00118">
    <property type="entry name" value="LysM"/>
    <property type="match status" value="1"/>
</dbReference>
<dbReference type="InterPro" id="IPR036779">
    <property type="entry name" value="LysM_dom_sf"/>
</dbReference>
<gene>
    <name evidence="2" type="ORF">WMO63_03880</name>
</gene>
<keyword evidence="2" id="KW-0378">Hydrolase</keyword>
<evidence type="ECO:0000313" key="2">
    <source>
        <dbReference type="EMBL" id="MEQ2464806.1"/>
    </source>
</evidence>
<protein>
    <submittedName>
        <fullName evidence="2">Glycoside hydrolase domain-containing protein</fullName>
    </submittedName>
</protein>
<dbReference type="RefSeq" id="WP_048717698.1">
    <property type="nucleotide sequence ID" value="NZ_JBBMFN010000004.1"/>
</dbReference>